<protein>
    <recommendedName>
        <fullName evidence="5">Glycosyltransferase RgtA/B/C/D-like domain-containing protein</fullName>
    </recommendedName>
</protein>
<evidence type="ECO:0000256" key="1">
    <source>
        <dbReference type="SAM" id="Phobius"/>
    </source>
</evidence>
<feature type="transmembrane region" description="Helical" evidence="1">
    <location>
        <begin position="366"/>
        <end position="388"/>
    </location>
</feature>
<evidence type="ECO:0000313" key="3">
    <source>
        <dbReference type="EMBL" id="MBS7457826.1"/>
    </source>
</evidence>
<feature type="transmembrane region" description="Helical" evidence="1">
    <location>
        <begin position="135"/>
        <end position="153"/>
    </location>
</feature>
<dbReference type="RefSeq" id="WP_211928116.1">
    <property type="nucleotide sequence ID" value="NZ_JAGQFT020000007.1"/>
</dbReference>
<feature type="transmembrane region" description="Helical" evidence="1">
    <location>
        <begin position="185"/>
        <end position="203"/>
    </location>
</feature>
<dbReference type="EMBL" id="JAGQFT010000281">
    <property type="protein sequence ID" value="MBR0564267.1"/>
    <property type="molecule type" value="Genomic_DNA"/>
</dbReference>
<feature type="transmembrane region" description="Helical" evidence="1">
    <location>
        <begin position="209"/>
        <end position="242"/>
    </location>
</feature>
<organism evidence="2">
    <name type="scientific">Coralloluteibacterium stylophorae</name>
    <dbReference type="NCBI Taxonomy" id="1776034"/>
    <lineage>
        <taxon>Bacteria</taxon>
        <taxon>Pseudomonadati</taxon>
        <taxon>Pseudomonadota</taxon>
        <taxon>Gammaproteobacteria</taxon>
        <taxon>Lysobacterales</taxon>
        <taxon>Lysobacteraceae</taxon>
        <taxon>Coralloluteibacterium</taxon>
    </lineage>
</organism>
<feature type="transmembrane region" description="Helical" evidence="1">
    <location>
        <begin position="41"/>
        <end position="61"/>
    </location>
</feature>
<dbReference type="Proteomes" id="UP000675747">
    <property type="component" value="Unassembled WGS sequence"/>
</dbReference>
<feature type="transmembrane region" description="Helical" evidence="1">
    <location>
        <begin position="254"/>
        <end position="281"/>
    </location>
</feature>
<evidence type="ECO:0000313" key="2">
    <source>
        <dbReference type="EMBL" id="MBR0564267.1"/>
    </source>
</evidence>
<feature type="transmembrane region" description="Helical" evidence="1">
    <location>
        <begin position="159"/>
        <end position="178"/>
    </location>
</feature>
<gene>
    <name evidence="3" type="ORF">KB893_011860</name>
    <name evidence="2" type="ORF">KB893_17435</name>
</gene>
<keyword evidence="1" id="KW-0472">Membrane</keyword>
<dbReference type="EMBL" id="JAGQFT020000007">
    <property type="protein sequence ID" value="MBS7457826.1"/>
    <property type="molecule type" value="Genomic_DNA"/>
</dbReference>
<sequence>MPAALQPHDRLLTGASAAQAIDRMTMDHLSQAISDSRLGRLGFAFVLALMFYSCAHVYIYGTRLNEPPEELPHLTYLQEIANEGRTIPDYRASKIIRDGRGNYMGHPPLYYSIGGLVGRALDWDAERDYRKFREISALMVSMGVLFWALIALRLGFPPLWAAVLVGASAAVPMLPYLAGSINNDSLAYLAVAVFVYGLVMIDPSRPSRLAYAIACTGMAVGLLTKGTVGLFLAAFACAWLLLEGARGRNHLKKPAFFVPAGVAIALVASYYLYALFAYGSFFPKTAALYANRPPPESHYDFAHFVWRFVVIIVKRLPVILAHKSLEPLKDSFKYIFYLMLLMPVLNVVVARLIARKAFGPLTSTQLAFGLALLITVLAHLAYTWQAHVSHGAMAGLQPRYYSFLVPAVFLFAFAGARPHLTRALFFVFACCAVILVTSIPNLATREHIQRYERR</sequence>
<reference evidence="2" key="2">
    <citation type="submission" date="2021-04" db="EMBL/GenBank/DDBJ databases">
        <authorList>
            <person name="Karlyshev A.V."/>
        </authorList>
    </citation>
    <scope>NUCLEOTIDE SEQUENCE</scope>
    <source>
        <strain evidence="2">LMG 29479</strain>
    </source>
</reference>
<keyword evidence="1" id="KW-1133">Transmembrane helix</keyword>
<name>A0A8J7VW00_9GAMM</name>
<evidence type="ECO:0008006" key="5">
    <source>
        <dbReference type="Google" id="ProtNLM"/>
    </source>
</evidence>
<comment type="caution">
    <text evidence="2">The sequence shown here is derived from an EMBL/GenBank/DDBJ whole genome shotgun (WGS) entry which is preliminary data.</text>
</comment>
<reference evidence="3 4" key="1">
    <citation type="journal article" date="2021" name="Microbiol. Resour. Announc.">
        <title>Draft Genome Sequence of Coralloluteibacterium stylophorae LMG 29479T.</title>
        <authorList>
            <person name="Karlyshev A.V."/>
            <person name="Kudryashova E.B."/>
            <person name="Ariskina E.V."/>
            <person name="Conroy A.P."/>
            <person name="Abidueva E.Y."/>
        </authorList>
    </citation>
    <scope>NUCLEOTIDE SEQUENCE [LARGE SCALE GENOMIC DNA]</scope>
    <source>
        <strain evidence="3 4">LMG 29479</strain>
    </source>
</reference>
<keyword evidence="1" id="KW-0812">Transmembrane</keyword>
<feature type="transmembrane region" description="Helical" evidence="1">
    <location>
        <begin position="334"/>
        <end position="354"/>
    </location>
</feature>
<proteinExistence type="predicted"/>
<feature type="transmembrane region" description="Helical" evidence="1">
    <location>
        <begin position="423"/>
        <end position="444"/>
    </location>
</feature>
<dbReference type="AlphaFoldDB" id="A0A8J7VW00"/>
<evidence type="ECO:0000313" key="4">
    <source>
        <dbReference type="Proteomes" id="UP000675747"/>
    </source>
</evidence>
<keyword evidence="4" id="KW-1185">Reference proteome</keyword>
<accession>A0A8J7VW00</accession>